<protein>
    <submittedName>
        <fullName evidence="1">Uncharacterized protein</fullName>
    </submittedName>
</protein>
<evidence type="ECO:0000313" key="2">
    <source>
        <dbReference type="Proteomes" id="UP000053349"/>
    </source>
</evidence>
<dbReference type="AlphaFoldDB" id="A0A0R2P9H0"/>
<dbReference type="EMBL" id="LIAW01000059">
    <property type="protein sequence ID" value="KRO32733.1"/>
    <property type="molecule type" value="Genomic_DNA"/>
</dbReference>
<gene>
    <name evidence="1" type="ORF">ABR64_04865</name>
</gene>
<comment type="caution">
    <text evidence="1">The sequence shown here is derived from an EMBL/GenBank/DDBJ whole genome shotgun (WGS) entry which is preliminary data.</text>
</comment>
<reference evidence="1 2" key="1">
    <citation type="submission" date="2015-10" db="EMBL/GenBank/DDBJ databases">
        <title>Metagenome-Assembled Genomes uncover a global brackish microbiome.</title>
        <authorList>
            <person name="Hugerth L.W."/>
            <person name="Larsson J."/>
            <person name="Alneberg J."/>
            <person name="Lindh M.V."/>
            <person name="Legrand C."/>
            <person name="Pinhassi J."/>
            <person name="Andersson A.F."/>
        </authorList>
    </citation>
    <scope>NUCLEOTIDE SEQUENCE [LARGE SCALE GENOMIC DNA]</scope>
    <source>
        <strain evidence="1">BACL2 MAG-121001-bin67</strain>
    </source>
</reference>
<evidence type="ECO:0000313" key="1">
    <source>
        <dbReference type="EMBL" id="KRO32733.1"/>
    </source>
</evidence>
<dbReference type="Pfam" id="PF20060">
    <property type="entry name" value="DUF6459"/>
    <property type="match status" value="1"/>
</dbReference>
<organism evidence="1 2">
    <name type="scientific">Actinobacteria bacterium BACL2 MAG-121001-bin67</name>
    <dbReference type="NCBI Taxonomy" id="1655572"/>
    <lineage>
        <taxon>Bacteria</taxon>
        <taxon>Bacillati</taxon>
        <taxon>Actinomycetota</taxon>
        <taxon>Actinomycetes</taxon>
        <taxon>Actinomycetes incertae sedis</taxon>
        <taxon>ac1 cluster</taxon>
    </lineage>
</organism>
<sequence length="175" mass="19862">MMKSEAELNDKSLDLNDYDLLNHPALELFEQGNFYSTPLFGRKENQVSNKLYLIPTSHGESYEADFAPTASSLSELPNATRWTLTYLITALEIMATRRPASQVARTTHRYTYNCLLAQVGSLKEVPKIKSIRRSQPIAGVIELSATLIFKERIRALVARFEGVDHKWLCTELNLI</sequence>
<dbReference type="InterPro" id="IPR045596">
    <property type="entry name" value="DUF6459"/>
</dbReference>
<dbReference type="Proteomes" id="UP000053349">
    <property type="component" value="Unassembled WGS sequence"/>
</dbReference>
<name>A0A0R2P9H0_9ACTN</name>
<accession>A0A0R2P9H0</accession>
<proteinExistence type="predicted"/>